<feature type="region of interest" description="Disordered" evidence="7">
    <location>
        <begin position="336"/>
        <end position="419"/>
    </location>
</feature>
<feature type="region of interest" description="Disordered" evidence="7">
    <location>
        <begin position="1"/>
        <end position="49"/>
    </location>
</feature>
<feature type="domain" description="C2H2-type" evidence="8">
    <location>
        <begin position="288"/>
        <end position="311"/>
    </location>
</feature>
<keyword evidence="6" id="KW-0863">Zinc-finger</keyword>
<evidence type="ECO:0000259" key="8">
    <source>
        <dbReference type="PROSITE" id="PS50157"/>
    </source>
</evidence>
<dbReference type="PANTHER" id="PTHR12112:SF22">
    <property type="entry name" value="MANGANESE-DEPENDENT INORGANIC PYROPHOSPHATASE-RELATED"/>
    <property type="match status" value="1"/>
</dbReference>
<protein>
    <recommendedName>
        <fullName evidence="12">C2H2-type domain-containing protein</fullName>
    </recommendedName>
</protein>
<dbReference type="PANTHER" id="PTHR12112">
    <property type="entry name" value="BNIP - RELATED"/>
    <property type="match status" value="1"/>
</dbReference>
<reference evidence="10" key="2">
    <citation type="submission" date="2020-05" db="UniProtKB">
        <authorList>
            <consortium name="EnsemblMetazoa"/>
        </authorList>
    </citation>
    <scope>IDENTIFICATION</scope>
    <source>
        <strain evidence="10">CM1001059</strain>
    </source>
</reference>
<evidence type="ECO:0000313" key="11">
    <source>
        <dbReference type="Proteomes" id="UP000075902"/>
    </source>
</evidence>
<dbReference type="PROSITE" id="PS00028">
    <property type="entry name" value="ZINC_FINGER_C2H2_1"/>
    <property type="match status" value="1"/>
</dbReference>
<evidence type="ECO:0000313" key="10">
    <source>
        <dbReference type="EnsemblMetazoa" id="AMEC011836-PA"/>
    </source>
</evidence>
<dbReference type="AlphaFoldDB" id="A0A182U0S7"/>
<dbReference type="Pfam" id="PF12496">
    <property type="entry name" value="BNIP2"/>
    <property type="match status" value="1"/>
</dbReference>
<comment type="subcellular location">
    <subcellularLocation>
        <location evidence="1">Cytoplasm</location>
    </subcellularLocation>
</comment>
<name>A0A182U0S7_9DIPT</name>
<dbReference type="InterPro" id="IPR022181">
    <property type="entry name" value="Bcl2-/adenovirus-E1B"/>
</dbReference>
<dbReference type="GO" id="GO:0008270">
    <property type="term" value="F:zinc ion binding"/>
    <property type="evidence" value="ECO:0007669"/>
    <property type="project" value="UniProtKB-KW"/>
</dbReference>
<keyword evidence="2" id="KW-0963">Cytoplasm</keyword>
<dbReference type="STRING" id="34690.A0A182U0S7"/>
<sequence>MSPFHGRPPYDRSDSVPYERQQHHRPMRPNEPPPCNRVPDMTVPSAPGTPETMCYNGAATFRANPPADGSLFSLLTSSEQPAGSYFTPPPPLAASISSSVGPPAPVQQPLPHDPSEQVVVKDGCVFYIRYVDEPVAEDVPVVRSSGEEFSESLPSIANELSMLLDDSAALADGGYPSLADEHSAEVTARDWINYDELPLLNQQKLQQPVPIADHVTRRSSGTARVESERCKDCHKPVRASESRMTHGDVCWCSATPGMMSPLQANLSFCSPEPPTPTNVATMVPDFSYYCVECEKFFPTNECLQEHMELNHRLIDESLPVVTSIPRAVYAAPEVAGTSAGESLEDSPLSDNRMDISENTTSHGSSPPLPVEGSPDYSPVHDSDGVSVGQQPLLSHCPSDTALGNGVERSHDATSATTGATTESIAIHKLTMNSAPAVVSPRLTTTITAGLTPVSSHPLMMSPTGSESDVSECLAETPQQPAGCREVTPVRNYYHYPDVVPASEQPLRLASPYANRGARTETCAANGSIAADEKRSHVAMVTPARRGKSSPAKRQPAADGSKGRATVPAATSTLDVINNVIHRDDESGGGGGGGIPAVPRQLATEDMGSDFFSTDSEGGEPFDEEDVSLFHASVTPTFQSVALHASPPQSDGPSPTGAGHQRKQKHHSKSISPRLHQRRKVPLPSDLLVDDVSSMEDTLSNQSVDELQQNLVSLSPSSSILDDNGFNVDIDEDFLDLPGTPKATGSSADAGHDAVLGRSSTLPQYSAREEARDIRNWQKITLPDGKTREIDMKVIEPYKCVLSHGGYLQSGGHNAIVVFSACHLPDRSRADYHYVMNNGGYLQSGGHNAIVVFSACHLPDRSRADYHYVMNNLFLYVVKTLEQLVTEDYVLVYLHGGSSRGNVPPFPWLKKCYQLLDRRLRKSLRNLYMVHPTFWLKSVVWMARPFISSKFWRKLVYVTSLEELYKLVPVEKAAVPDKVKNYNAR</sequence>
<evidence type="ECO:0000259" key="9">
    <source>
        <dbReference type="PROSITE" id="PS50191"/>
    </source>
</evidence>
<keyword evidence="5" id="KW-0464">Manganese</keyword>
<dbReference type="InterPro" id="IPR001251">
    <property type="entry name" value="CRAL-TRIO_dom"/>
</dbReference>
<dbReference type="InterPro" id="IPR013087">
    <property type="entry name" value="Znf_C2H2_type"/>
</dbReference>
<evidence type="ECO:0000256" key="6">
    <source>
        <dbReference type="PROSITE-ProRule" id="PRU00042"/>
    </source>
</evidence>
<evidence type="ECO:0000256" key="1">
    <source>
        <dbReference type="ARBA" id="ARBA00004496"/>
    </source>
</evidence>
<evidence type="ECO:0000256" key="2">
    <source>
        <dbReference type="ARBA" id="ARBA00022490"/>
    </source>
</evidence>
<dbReference type="SUPFAM" id="SSF52087">
    <property type="entry name" value="CRAL/TRIO domain"/>
    <property type="match status" value="1"/>
</dbReference>
<reference evidence="11" key="1">
    <citation type="submission" date="2014-01" db="EMBL/GenBank/DDBJ databases">
        <title>The Genome Sequence of Anopheles melas CM1001059_A (V2).</title>
        <authorList>
            <consortium name="The Broad Institute Genomics Platform"/>
            <person name="Neafsey D.E."/>
            <person name="Besansky N."/>
            <person name="Howell P."/>
            <person name="Walton C."/>
            <person name="Young S.K."/>
            <person name="Zeng Q."/>
            <person name="Gargeya S."/>
            <person name="Fitzgerald M."/>
            <person name="Haas B."/>
            <person name="Abouelleil A."/>
            <person name="Allen A.W."/>
            <person name="Alvarado L."/>
            <person name="Arachchi H.M."/>
            <person name="Berlin A.M."/>
            <person name="Chapman S.B."/>
            <person name="Gainer-Dewar J."/>
            <person name="Goldberg J."/>
            <person name="Griggs A."/>
            <person name="Gujja S."/>
            <person name="Hansen M."/>
            <person name="Howarth C."/>
            <person name="Imamovic A."/>
            <person name="Ireland A."/>
            <person name="Larimer J."/>
            <person name="McCowan C."/>
            <person name="Murphy C."/>
            <person name="Pearson M."/>
            <person name="Poon T.W."/>
            <person name="Priest M."/>
            <person name="Roberts A."/>
            <person name="Saif S."/>
            <person name="Shea T."/>
            <person name="Sisk P."/>
            <person name="Sykes S."/>
            <person name="Wortman J."/>
            <person name="Nusbaum C."/>
            <person name="Birren B."/>
        </authorList>
    </citation>
    <scope>NUCLEOTIDE SEQUENCE [LARGE SCALE GENOMIC DNA]</scope>
    <source>
        <strain evidence="11">CM1001059</strain>
    </source>
</reference>
<feature type="domain" description="CRAL-TRIO" evidence="9">
    <location>
        <begin position="849"/>
        <end position="984"/>
    </location>
</feature>
<dbReference type="PROSITE" id="PS50157">
    <property type="entry name" value="ZINC_FINGER_C2H2_2"/>
    <property type="match status" value="1"/>
</dbReference>
<evidence type="ECO:0000256" key="4">
    <source>
        <dbReference type="ARBA" id="ARBA00022801"/>
    </source>
</evidence>
<organism evidence="10 11">
    <name type="scientific">Anopheles melas</name>
    <dbReference type="NCBI Taxonomy" id="34690"/>
    <lineage>
        <taxon>Eukaryota</taxon>
        <taxon>Metazoa</taxon>
        <taxon>Ecdysozoa</taxon>
        <taxon>Arthropoda</taxon>
        <taxon>Hexapoda</taxon>
        <taxon>Insecta</taxon>
        <taxon>Pterygota</taxon>
        <taxon>Neoptera</taxon>
        <taxon>Endopterygota</taxon>
        <taxon>Diptera</taxon>
        <taxon>Nematocera</taxon>
        <taxon>Culicoidea</taxon>
        <taxon>Culicidae</taxon>
        <taxon>Anophelinae</taxon>
        <taxon>Anopheles</taxon>
    </lineage>
</organism>
<feature type="compositionally biased region" description="Pro residues" evidence="7">
    <location>
        <begin position="102"/>
        <end position="112"/>
    </location>
</feature>
<evidence type="ECO:0000256" key="5">
    <source>
        <dbReference type="ARBA" id="ARBA00023211"/>
    </source>
</evidence>
<keyword evidence="3" id="KW-0479">Metal-binding</keyword>
<dbReference type="PROSITE" id="PS50191">
    <property type="entry name" value="CRAL_TRIO"/>
    <property type="match status" value="1"/>
</dbReference>
<evidence type="ECO:0000256" key="3">
    <source>
        <dbReference type="ARBA" id="ARBA00022723"/>
    </source>
</evidence>
<dbReference type="Proteomes" id="UP000075902">
    <property type="component" value="Unassembled WGS sequence"/>
</dbReference>
<evidence type="ECO:0008006" key="12">
    <source>
        <dbReference type="Google" id="ProtNLM"/>
    </source>
</evidence>
<proteinExistence type="predicted"/>
<dbReference type="InterPro" id="IPR036865">
    <property type="entry name" value="CRAL-TRIO_dom_sf"/>
</dbReference>
<dbReference type="EnsemblMetazoa" id="AMEC011836-RA">
    <property type="protein sequence ID" value="AMEC011836-PA"/>
    <property type="gene ID" value="AMEC011836"/>
</dbReference>
<dbReference type="SMART" id="SM00516">
    <property type="entry name" value="SEC14"/>
    <property type="match status" value="1"/>
</dbReference>
<keyword evidence="6" id="KW-0862">Zinc</keyword>
<accession>A0A182U0S7</accession>
<dbReference type="CDD" id="cd00170">
    <property type="entry name" value="SEC14"/>
    <property type="match status" value="1"/>
</dbReference>
<feature type="region of interest" description="Disordered" evidence="7">
    <location>
        <begin position="540"/>
        <end position="566"/>
    </location>
</feature>
<dbReference type="GO" id="GO:0005737">
    <property type="term" value="C:cytoplasm"/>
    <property type="evidence" value="ECO:0007669"/>
    <property type="project" value="UniProtKB-SubCell"/>
</dbReference>
<feature type="compositionally biased region" description="Basic residues" evidence="7">
    <location>
        <begin position="659"/>
        <end position="680"/>
    </location>
</feature>
<dbReference type="Pfam" id="PF13716">
    <property type="entry name" value="CRAL_TRIO_2"/>
    <property type="match status" value="1"/>
</dbReference>
<keyword evidence="4" id="KW-0378">Hydrolase</keyword>
<feature type="region of interest" description="Disordered" evidence="7">
    <location>
        <begin position="642"/>
        <end position="685"/>
    </location>
</feature>
<evidence type="ECO:0000256" key="7">
    <source>
        <dbReference type="SAM" id="MobiDB-lite"/>
    </source>
</evidence>
<dbReference type="Gene3D" id="3.40.525.10">
    <property type="entry name" value="CRAL-TRIO lipid binding domain"/>
    <property type="match status" value="1"/>
</dbReference>
<dbReference type="FunFam" id="3.40.525.10:FF:000001">
    <property type="entry name" value="BCL2/adenovirus E1B protein-interacting protein 2"/>
    <property type="match status" value="1"/>
</dbReference>
<keyword evidence="11" id="KW-1185">Reference proteome</keyword>
<dbReference type="VEuPathDB" id="VectorBase:AMEC011836"/>
<feature type="region of interest" description="Disordered" evidence="7">
    <location>
        <begin position="81"/>
        <end position="115"/>
    </location>
</feature>